<accession>C5KL58</accession>
<feature type="chain" id="PRO_5002952751" evidence="2">
    <location>
        <begin position="22"/>
        <end position="174"/>
    </location>
</feature>
<dbReference type="Proteomes" id="UP000007800">
    <property type="component" value="Unassembled WGS sequence"/>
</dbReference>
<organism evidence="4">
    <name type="scientific">Perkinsus marinus (strain ATCC 50983 / TXsc)</name>
    <dbReference type="NCBI Taxonomy" id="423536"/>
    <lineage>
        <taxon>Eukaryota</taxon>
        <taxon>Sar</taxon>
        <taxon>Alveolata</taxon>
        <taxon>Perkinsozoa</taxon>
        <taxon>Perkinsea</taxon>
        <taxon>Perkinsida</taxon>
        <taxon>Perkinsidae</taxon>
        <taxon>Perkinsus</taxon>
    </lineage>
</organism>
<evidence type="ECO:0000313" key="4">
    <source>
        <dbReference type="Proteomes" id="UP000007800"/>
    </source>
</evidence>
<feature type="region of interest" description="Disordered" evidence="1">
    <location>
        <begin position="146"/>
        <end position="174"/>
    </location>
</feature>
<feature type="compositionally biased region" description="Polar residues" evidence="1">
    <location>
        <begin position="146"/>
        <end position="167"/>
    </location>
</feature>
<evidence type="ECO:0000256" key="1">
    <source>
        <dbReference type="SAM" id="MobiDB-lite"/>
    </source>
</evidence>
<dbReference type="EMBL" id="GG673921">
    <property type="protein sequence ID" value="EER14731.1"/>
    <property type="molecule type" value="Genomic_DNA"/>
</dbReference>
<keyword evidence="2" id="KW-0732">Signal</keyword>
<dbReference type="AlphaFoldDB" id="C5KL58"/>
<dbReference type="InParanoid" id="C5KL58"/>
<dbReference type="RefSeq" id="XP_002782935.1">
    <property type="nucleotide sequence ID" value="XM_002782889.1"/>
</dbReference>
<evidence type="ECO:0000256" key="2">
    <source>
        <dbReference type="SAM" id="SignalP"/>
    </source>
</evidence>
<reference evidence="3 4" key="1">
    <citation type="submission" date="2008-07" db="EMBL/GenBank/DDBJ databases">
        <authorList>
            <person name="El-Sayed N."/>
            <person name="Caler E."/>
            <person name="Inman J."/>
            <person name="Amedeo P."/>
            <person name="Hass B."/>
            <person name="Wortman J."/>
        </authorList>
    </citation>
    <scope>NUCLEOTIDE SEQUENCE [LARGE SCALE GENOMIC DNA]</scope>
    <source>
        <strain evidence="4">ATCC 50983 / TXsc</strain>
    </source>
</reference>
<name>C5KL58_PERM5</name>
<gene>
    <name evidence="3" type="ORF">Pmar_PMAR015255</name>
</gene>
<dbReference type="GeneID" id="9045918"/>
<feature type="signal peptide" evidence="2">
    <location>
        <begin position="1"/>
        <end position="21"/>
    </location>
</feature>
<evidence type="ECO:0000313" key="3">
    <source>
        <dbReference type="EMBL" id="EER14731.1"/>
    </source>
</evidence>
<protein>
    <submittedName>
        <fullName evidence="3">Uncharacterized protein</fullName>
    </submittedName>
</protein>
<keyword evidence="4" id="KW-1185">Reference proteome</keyword>
<proteinExistence type="predicted"/>
<dbReference type="OrthoDB" id="422827at2759"/>
<sequence>MLLCMLFAIGRLFFAFKPSRAAIIVKRALLLSSVSYLGRALCVPVTMLPNPDPMCMPRLVEGSPFWSVMLMPFGLSHTCADVFYSGASPELRLQTLYTGVVPLKFAEDPRLLWGTRVEGGDGSWSTTRGGIIGPMETTFRQHAYSNGMVNGSDMNTPESAQSSNGALQRSVRVH</sequence>